<dbReference type="Proteomes" id="UP000501891">
    <property type="component" value="Chromosome"/>
</dbReference>
<evidence type="ECO:0000256" key="3">
    <source>
        <dbReference type="ARBA" id="ARBA00022960"/>
    </source>
</evidence>
<evidence type="ECO:0000313" key="8">
    <source>
        <dbReference type="EMBL" id="QJE74851.1"/>
    </source>
</evidence>
<dbReference type="EMBL" id="CP051775">
    <property type="protein sequence ID" value="QJE74851.1"/>
    <property type="molecule type" value="Genomic_DNA"/>
</dbReference>
<accession>A0A858RBX9</accession>
<dbReference type="SUPFAM" id="SSF55729">
    <property type="entry name" value="Acyl-CoA N-acyltransferases (Nat)"/>
    <property type="match status" value="2"/>
</dbReference>
<dbReference type="PANTHER" id="PTHR36174:SF1">
    <property type="entry name" value="LIPID II:GLYCINE GLYCYLTRANSFERASE"/>
    <property type="match status" value="1"/>
</dbReference>
<dbReference type="GO" id="GO:0016755">
    <property type="term" value="F:aminoacyltransferase activity"/>
    <property type="evidence" value="ECO:0007669"/>
    <property type="project" value="InterPro"/>
</dbReference>
<keyword evidence="6" id="KW-0961">Cell wall biogenesis/degradation</keyword>
<protein>
    <submittedName>
        <fullName evidence="8">GNAT family N-acetyltransferase</fullName>
    </submittedName>
</protein>
<gene>
    <name evidence="8" type="ORF">HHL28_09905</name>
</gene>
<dbReference type="GO" id="GO:0071555">
    <property type="term" value="P:cell wall organization"/>
    <property type="evidence" value="ECO:0007669"/>
    <property type="project" value="UniProtKB-KW"/>
</dbReference>
<reference evidence="8" key="1">
    <citation type="submission" date="2020-04" db="EMBL/GenBank/DDBJ databases">
        <title>A desert anoxygenic phototrophic bacterium fixes CO2 using RubisCO under aerobic conditions.</title>
        <authorList>
            <person name="Tang K."/>
        </authorList>
    </citation>
    <scope>NUCLEOTIDE SEQUENCE [LARGE SCALE GENOMIC DNA]</scope>
    <source>
        <strain evidence="8">MIMtkB3</strain>
    </source>
</reference>
<sequence>MVTTPEDLRILWDVGRVAEWESLLKAVPRSTLTQCFGYAVAMRTVEGWTPRLGLIELADKPIGLVVVMEKRAFGLARVARLHRGPLLLPAAQKPAILALVMKQLRQRYPTGPLRWTAIVPELPDTEENRALLRWAGWRQDKGPGYRTLWLDLRPDEATLRKALAQKWRNALSQAERSGLAVEVDRDGSSQLSWLTEHYLKDRAAKGFRGPSAPLLTRLRTALHRDGDILLLRACKDGEPVAGVLFLGHGQAATYQVGWTGAEGRRTRAHNLLLWRAILELKAQGRTQLDLGGLLPDQAPGVTAFKRGVGGEEVELLGVWR</sequence>
<dbReference type="InterPro" id="IPR038740">
    <property type="entry name" value="BioF2-like_GNAT_dom"/>
</dbReference>
<dbReference type="PANTHER" id="PTHR36174">
    <property type="entry name" value="LIPID II:GLYCINE GLYCYLTRANSFERASE"/>
    <property type="match status" value="1"/>
</dbReference>
<organism evidence="8 9">
    <name type="scientific">Aerophototrophica crusticola</name>
    <dbReference type="NCBI Taxonomy" id="1709002"/>
    <lineage>
        <taxon>Bacteria</taxon>
        <taxon>Pseudomonadati</taxon>
        <taxon>Pseudomonadota</taxon>
        <taxon>Alphaproteobacteria</taxon>
        <taxon>Rhodospirillales</taxon>
        <taxon>Rhodospirillaceae</taxon>
        <taxon>Aerophototrophica</taxon>
    </lineage>
</organism>
<dbReference type="Pfam" id="PF13480">
    <property type="entry name" value="Acetyltransf_6"/>
    <property type="match status" value="1"/>
</dbReference>
<dbReference type="InterPro" id="IPR016181">
    <property type="entry name" value="Acyl_CoA_acyltransferase"/>
</dbReference>
<dbReference type="InterPro" id="IPR003447">
    <property type="entry name" value="FEMABX"/>
</dbReference>
<feature type="domain" description="BioF2-like acetyltransferase" evidence="7">
    <location>
        <begin position="165"/>
        <end position="306"/>
    </location>
</feature>
<proteinExistence type="inferred from homology"/>
<dbReference type="PROSITE" id="PS51191">
    <property type="entry name" value="FEMABX"/>
    <property type="match status" value="1"/>
</dbReference>
<evidence type="ECO:0000259" key="7">
    <source>
        <dbReference type="Pfam" id="PF13480"/>
    </source>
</evidence>
<dbReference type="GO" id="GO:0009252">
    <property type="term" value="P:peptidoglycan biosynthetic process"/>
    <property type="evidence" value="ECO:0007669"/>
    <property type="project" value="UniProtKB-KW"/>
</dbReference>
<evidence type="ECO:0000313" key="9">
    <source>
        <dbReference type="Proteomes" id="UP000501891"/>
    </source>
</evidence>
<comment type="similarity">
    <text evidence="1">Belongs to the FemABX family.</text>
</comment>
<keyword evidence="5" id="KW-0012">Acyltransferase</keyword>
<keyword evidence="3" id="KW-0133">Cell shape</keyword>
<dbReference type="Gene3D" id="3.40.630.30">
    <property type="match status" value="2"/>
</dbReference>
<keyword evidence="4" id="KW-0573">Peptidoglycan synthesis</keyword>
<evidence type="ECO:0000256" key="4">
    <source>
        <dbReference type="ARBA" id="ARBA00022984"/>
    </source>
</evidence>
<name>A0A858RBX9_9PROT</name>
<evidence type="ECO:0000256" key="6">
    <source>
        <dbReference type="ARBA" id="ARBA00023316"/>
    </source>
</evidence>
<keyword evidence="9" id="KW-1185">Reference proteome</keyword>
<dbReference type="KEGG" id="acru:HHL28_09905"/>
<evidence type="ECO:0000256" key="5">
    <source>
        <dbReference type="ARBA" id="ARBA00023315"/>
    </source>
</evidence>
<dbReference type="InterPro" id="IPR050644">
    <property type="entry name" value="PG_Glycine_Bridge_Synth"/>
</dbReference>
<evidence type="ECO:0000256" key="1">
    <source>
        <dbReference type="ARBA" id="ARBA00009943"/>
    </source>
</evidence>
<dbReference type="AlphaFoldDB" id="A0A858RBX9"/>
<keyword evidence="2" id="KW-0808">Transferase</keyword>
<evidence type="ECO:0000256" key="2">
    <source>
        <dbReference type="ARBA" id="ARBA00022679"/>
    </source>
</evidence>
<dbReference type="GO" id="GO:0008360">
    <property type="term" value="P:regulation of cell shape"/>
    <property type="evidence" value="ECO:0007669"/>
    <property type="project" value="UniProtKB-KW"/>
</dbReference>